<dbReference type="Gene3D" id="3.90.1310.40">
    <property type="match status" value="1"/>
</dbReference>
<proteinExistence type="predicted"/>
<dbReference type="EC" id="2.4.-.-" evidence="20"/>
<keyword evidence="21" id="KW-1185">Reference proteome</keyword>
<evidence type="ECO:0000256" key="10">
    <source>
        <dbReference type="ARBA" id="ARBA00022989"/>
    </source>
</evidence>
<keyword evidence="3" id="KW-0645">Protease</keyword>
<dbReference type="Proteomes" id="UP001478862">
    <property type="component" value="Unassembled WGS sequence"/>
</dbReference>
<gene>
    <name evidence="20" type="ORF">ABNX05_07635</name>
</gene>
<dbReference type="GO" id="GO:0016757">
    <property type="term" value="F:glycosyltransferase activity"/>
    <property type="evidence" value="ECO:0007669"/>
    <property type="project" value="UniProtKB-KW"/>
</dbReference>
<evidence type="ECO:0000256" key="4">
    <source>
        <dbReference type="ARBA" id="ARBA00022676"/>
    </source>
</evidence>
<comment type="catalytic activity">
    <reaction evidence="14">
        <text>Preferential cleavage: (Ac)2-L-Lys-D-Ala-|-D-Ala. Also transpeptidation of peptidyl-alanyl moieties that are N-acyl substituents of D-alanine.</text>
        <dbReference type="EC" id="3.4.16.4"/>
    </reaction>
</comment>
<keyword evidence="11 17" id="KW-0472">Membrane</keyword>
<dbReference type="RefSeq" id="WP_349659177.1">
    <property type="nucleotide sequence ID" value="NZ_JBEGDG010000004.1"/>
</dbReference>
<evidence type="ECO:0000256" key="6">
    <source>
        <dbReference type="ARBA" id="ARBA00022692"/>
    </source>
</evidence>
<keyword evidence="4 20" id="KW-0328">Glycosyltransferase</keyword>
<keyword evidence="7" id="KW-0378">Hydrolase</keyword>
<reference evidence="20 21" key="1">
    <citation type="submission" date="2024-06" db="EMBL/GenBank/DDBJ databases">
        <title>Lysinibacillus zambalefons sp. nov., a Novel Firmicute Isolated from the Poon Bato Zambales Hyperalkaline Spring.</title>
        <authorList>
            <person name="Aja J.A."/>
            <person name="Lazaro J.E.H."/>
            <person name="Llorin L.D."/>
            <person name="Lim K.R."/>
            <person name="Teodosio J."/>
            <person name="Dalisay D.S."/>
        </authorList>
    </citation>
    <scope>NUCLEOTIDE SEQUENCE [LARGE SCALE GENOMIC DNA]</scope>
    <source>
        <strain evidence="20 21">M3</strain>
    </source>
</reference>
<dbReference type="Pfam" id="PF00912">
    <property type="entry name" value="Transgly"/>
    <property type="match status" value="1"/>
</dbReference>
<protein>
    <submittedName>
        <fullName evidence="20">Transglycosylase domain-containing protein</fullName>
        <ecNumber evidence="20">2.4.-.-</ecNumber>
    </submittedName>
</protein>
<keyword evidence="13" id="KW-0961">Cell wall biogenesis/degradation</keyword>
<feature type="compositionally biased region" description="Gly residues" evidence="16">
    <location>
        <begin position="962"/>
        <end position="1031"/>
    </location>
</feature>
<dbReference type="SUPFAM" id="SSF56601">
    <property type="entry name" value="beta-lactamase/transpeptidase-like"/>
    <property type="match status" value="1"/>
</dbReference>
<evidence type="ECO:0000256" key="9">
    <source>
        <dbReference type="ARBA" id="ARBA00022984"/>
    </source>
</evidence>
<feature type="compositionally biased region" description="Basic and acidic residues" evidence="16">
    <location>
        <begin position="913"/>
        <end position="925"/>
    </location>
</feature>
<evidence type="ECO:0000256" key="1">
    <source>
        <dbReference type="ARBA" id="ARBA00022475"/>
    </source>
</evidence>
<name>A0ABV1MPQ8_9BACI</name>
<evidence type="ECO:0000313" key="20">
    <source>
        <dbReference type="EMBL" id="MEQ6354480.1"/>
    </source>
</evidence>
<dbReference type="InterPro" id="IPR001460">
    <property type="entry name" value="PCN-bd_Tpept"/>
</dbReference>
<organism evidence="20 21">
    <name type="scientific">Lysinibacillus zambalensis</name>
    <dbReference type="NCBI Taxonomy" id="3160866"/>
    <lineage>
        <taxon>Bacteria</taxon>
        <taxon>Bacillati</taxon>
        <taxon>Bacillota</taxon>
        <taxon>Bacilli</taxon>
        <taxon>Bacillales</taxon>
        <taxon>Bacillaceae</taxon>
        <taxon>Lysinibacillus</taxon>
    </lineage>
</organism>
<sequence>MKDWIEKINAKIDDLIQQKWMKKLRISGSVAWNLFLLFLVFALVGTVFAGSVGAGYFASLVKEEPLRSKEELRKEIFNYDSTSEIYFANDIYIGKLRTDLDRRVTTLNAVSPDVVNAVLATEDEYFREHNGIVPKAVIRGLLQDVTNSSTQTGGSTLTQQLIKNQVLTNEVSYERKAKELLLAMRLEHFMKKEEILEAYLNIIPYGRNASGRNIAGVETAAEGIFNVKAKDLSLPQAAYIAGIPQSPFAYTPFTNTGVLKSKEALQPGIDRMKTVLFRMKDAGYINEAQYKEALAYDITADFRSPEMRAEDRYPWLTYELESRARDIIAEKLAEADGIDPERLKNETKLKEKYTILADRDVRSKGYRIYSTINKDMYDSMQSAAENFKNYGHTYTVKDKDPVTGEEIDVQMPVQVGSILIENTTGRILSFVGGRDFELKSYNYATQAKRSNGSTMKPLLVYAPAIEYGVIGAGSPLVDVKFSIGSWSPSNYITSDERGLIPAREALADSQNLSALRLYYSILNRRPADYLVKMGITTLKPDDFTNIAAGIGGVKEGITVEENTNAFATFANGGQFIDSYMIDRIEDQNGNIIYKHEVKPEQVFSPETSYIITDMLRDVLTKGTGTVARNTLKFSADFAAKTGTSQNYKDVWLVGYNPNVSLGVWMGYDKNQSLYAFNNTYQQPSVRINKLWGTLMNSVYDVDPQLIAPKNRFVQPKNVVTASFCGISGLAPSAACANAGLVRSDLFNAKVFLPSQADDSLASSSVVTIKGKTYNALPSTPAEFVKASGAGINQAFIKRMLGPLGGNPASLLPKNSTLANSSVSAVNFPADSNAPAAVSASINGNTLSWTGSSNDVVGYRIYKVTNGERTLVGSVLESSQSMTVASGQAYVVVAVDITGLTSPQSNIVSTGGDASEKQPEKDKEEEVPTTTPPTDGDDSDKNGNGSENGDGSDGSNGNSDGSGNTGNGSNNGNGSGNTGNGSNNGSGSGNTGNGSNNGSGSGNNGNGSSNGNGSGGTGNGSNNGNGSNGGNNGNITPPTDPPKQ</sequence>
<dbReference type="PANTHER" id="PTHR32282:SF32">
    <property type="entry name" value="PENICILLIN-BINDING PROTEIN 2A"/>
    <property type="match status" value="1"/>
</dbReference>
<comment type="catalytic activity">
    <reaction evidence="15">
        <text>[GlcNAc-(1-&gt;4)-Mur2Ac(oyl-L-Ala-gamma-D-Glu-L-Lys-D-Ala-D-Ala)](n)-di-trans,octa-cis-undecaprenyl diphosphate + beta-D-GlcNAc-(1-&gt;4)-Mur2Ac(oyl-L-Ala-gamma-D-Glu-L-Lys-D-Ala-D-Ala)-di-trans,octa-cis-undecaprenyl diphosphate = [GlcNAc-(1-&gt;4)-Mur2Ac(oyl-L-Ala-gamma-D-Glu-L-Lys-D-Ala-D-Ala)](n+1)-di-trans,octa-cis-undecaprenyl diphosphate + di-trans,octa-cis-undecaprenyl diphosphate + H(+)</text>
        <dbReference type="Rhea" id="RHEA:23708"/>
        <dbReference type="Rhea" id="RHEA-COMP:9602"/>
        <dbReference type="Rhea" id="RHEA-COMP:9603"/>
        <dbReference type="ChEBI" id="CHEBI:15378"/>
        <dbReference type="ChEBI" id="CHEBI:58405"/>
        <dbReference type="ChEBI" id="CHEBI:60033"/>
        <dbReference type="ChEBI" id="CHEBI:78435"/>
        <dbReference type="EC" id="2.4.99.28"/>
    </reaction>
</comment>
<keyword evidence="8" id="KW-0133">Cell shape</keyword>
<dbReference type="Gene3D" id="1.10.3810.10">
    <property type="entry name" value="Biosynthetic peptidoglycan transglycosylase-like"/>
    <property type="match status" value="1"/>
</dbReference>
<evidence type="ECO:0000256" key="11">
    <source>
        <dbReference type="ARBA" id="ARBA00023136"/>
    </source>
</evidence>
<feature type="transmembrane region" description="Helical" evidence="17">
    <location>
        <begin position="30"/>
        <end position="58"/>
    </location>
</feature>
<feature type="region of interest" description="Disordered" evidence="16">
    <location>
        <begin position="901"/>
        <end position="1043"/>
    </location>
</feature>
<comment type="caution">
    <text evidence="20">The sequence shown here is derived from an EMBL/GenBank/DDBJ whole genome shotgun (WGS) entry which is preliminary data.</text>
</comment>
<evidence type="ECO:0000256" key="8">
    <source>
        <dbReference type="ARBA" id="ARBA00022960"/>
    </source>
</evidence>
<evidence type="ECO:0000256" key="12">
    <source>
        <dbReference type="ARBA" id="ARBA00023268"/>
    </source>
</evidence>
<evidence type="ECO:0000313" key="21">
    <source>
        <dbReference type="Proteomes" id="UP001478862"/>
    </source>
</evidence>
<dbReference type="InterPro" id="IPR013783">
    <property type="entry name" value="Ig-like_fold"/>
</dbReference>
<accession>A0ABV1MPQ8</accession>
<dbReference type="InterPro" id="IPR050396">
    <property type="entry name" value="Glycosyltr_51/Transpeptidase"/>
</dbReference>
<evidence type="ECO:0000256" key="13">
    <source>
        <dbReference type="ARBA" id="ARBA00023316"/>
    </source>
</evidence>
<keyword evidence="5 20" id="KW-0808">Transferase</keyword>
<evidence type="ECO:0000256" key="14">
    <source>
        <dbReference type="ARBA" id="ARBA00034000"/>
    </source>
</evidence>
<keyword evidence="6 17" id="KW-0812">Transmembrane</keyword>
<keyword evidence="1" id="KW-1003">Cell membrane</keyword>
<dbReference type="SUPFAM" id="SSF53955">
    <property type="entry name" value="Lysozyme-like"/>
    <property type="match status" value="1"/>
</dbReference>
<dbReference type="InterPro" id="IPR012338">
    <property type="entry name" value="Beta-lactam/transpept-like"/>
</dbReference>
<keyword evidence="9" id="KW-0573">Peptidoglycan synthesis</keyword>
<keyword evidence="12" id="KW-0511">Multifunctional enzyme</keyword>
<keyword evidence="2" id="KW-0121">Carboxypeptidase</keyword>
<evidence type="ECO:0000256" key="3">
    <source>
        <dbReference type="ARBA" id="ARBA00022670"/>
    </source>
</evidence>
<evidence type="ECO:0000259" key="18">
    <source>
        <dbReference type="Pfam" id="PF00905"/>
    </source>
</evidence>
<dbReference type="InterPro" id="IPR036950">
    <property type="entry name" value="PBP_transglycosylase"/>
</dbReference>
<dbReference type="PANTHER" id="PTHR32282">
    <property type="entry name" value="BINDING PROTEIN TRANSPEPTIDASE, PUTATIVE-RELATED"/>
    <property type="match status" value="1"/>
</dbReference>
<evidence type="ECO:0000256" key="7">
    <source>
        <dbReference type="ARBA" id="ARBA00022801"/>
    </source>
</evidence>
<dbReference type="InterPro" id="IPR023346">
    <property type="entry name" value="Lysozyme-like_dom_sf"/>
</dbReference>
<dbReference type="Gene3D" id="3.40.710.10">
    <property type="entry name" value="DD-peptidase/beta-lactamase superfamily"/>
    <property type="match status" value="1"/>
</dbReference>
<feature type="domain" description="Glycosyl transferase family 51" evidence="19">
    <location>
        <begin position="93"/>
        <end position="279"/>
    </location>
</feature>
<dbReference type="InterPro" id="IPR001264">
    <property type="entry name" value="Glyco_trans_51"/>
</dbReference>
<evidence type="ECO:0000256" key="2">
    <source>
        <dbReference type="ARBA" id="ARBA00022645"/>
    </source>
</evidence>
<dbReference type="Pfam" id="PF00905">
    <property type="entry name" value="Transpeptidase"/>
    <property type="match status" value="1"/>
</dbReference>
<evidence type="ECO:0000256" key="17">
    <source>
        <dbReference type="SAM" id="Phobius"/>
    </source>
</evidence>
<keyword evidence="10 17" id="KW-1133">Transmembrane helix</keyword>
<evidence type="ECO:0000256" key="16">
    <source>
        <dbReference type="SAM" id="MobiDB-lite"/>
    </source>
</evidence>
<feature type="domain" description="Penicillin-binding protein transpeptidase" evidence="18">
    <location>
        <begin position="418"/>
        <end position="664"/>
    </location>
</feature>
<dbReference type="EMBL" id="JBEGDG010000004">
    <property type="protein sequence ID" value="MEQ6354480.1"/>
    <property type="molecule type" value="Genomic_DNA"/>
</dbReference>
<dbReference type="Gene3D" id="2.60.40.10">
    <property type="entry name" value="Immunoglobulins"/>
    <property type="match status" value="1"/>
</dbReference>
<evidence type="ECO:0000256" key="15">
    <source>
        <dbReference type="ARBA" id="ARBA00049902"/>
    </source>
</evidence>
<evidence type="ECO:0000259" key="19">
    <source>
        <dbReference type="Pfam" id="PF00912"/>
    </source>
</evidence>
<evidence type="ECO:0000256" key="5">
    <source>
        <dbReference type="ARBA" id="ARBA00022679"/>
    </source>
</evidence>